<comment type="subunit">
    <text evidence="4">Homotetramer.</text>
</comment>
<dbReference type="Proteomes" id="UP000013526">
    <property type="component" value="Unassembled WGS sequence"/>
</dbReference>
<keyword evidence="3 4" id="KW-0418">Kinase</keyword>
<organism evidence="7 8">
    <name type="scientific">Aeromonas molluscorum 848</name>
    <dbReference type="NCBI Taxonomy" id="1268236"/>
    <lineage>
        <taxon>Bacteria</taxon>
        <taxon>Pseudomonadati</taxon>
        <taxon>Pseudomonadota</taxon>
        <taxon>Gammaproteobacteria</taxon>
        <taxon>Aeromonadales</taxon>
        <taxon>Aeromonadaceae</taxon>
        <taxon>Aeromonas</taxon>
    </lineage>
</organism>
<dbReference type="PANTHER" id="PTHR34383:SF1">
    <property type="entry name" value="ADP-POLYPHOSPHATE PHOSPHOTRANSFERASE"/>
    <property type="match status" value="1"/>
</dbReference>
<evidence type="ECO:0000313" key="7">
    <source>
        <dbReference type="EMBL" id="EOD54614.1"/>
    </source>
</evidence>
<dbReference type="NCBIfam" id="TIGR03707">
    <property type="entry name" value="PPK2_P_aer"/>
    <property type="match status" value="1"/>
</dbReference>
<evidence type="ECO:0000256" key="3">
    <source>
        <dbReference type="ARBA" id="ARBA00022777"/>
    </source>
</evidence>
<gene>
    <name evidence="7" type="ORF">G113_13453</name>
</gene>
<feature type="domain" description="Polyphosphate kinase-2-related" evidence="6">
    <location>
        <begin position="7"/>
        <end position="231"/>
    </location>
</feature>
<dbReference type="PATRIC" id="fig|1268236.3.peg.2644"/>
<keyword evidence="8" id="KW-1185">Reference proteome</keyword>
<dbReference type="GO" id="GO:0008976">
    <property type="term" value="F:polyphosphate kinase activity"/>
    <property type="evidence" value="ECO:0007669"/>
    <property type="project" value="UniProtKB-UniRule"/>
</dbReference>
<dbReference type="EC" id="2.7.4.-" evidence="4"/>
<dbReference type="EMBL" id="AQGQ01000094">
    <property type="protein sequence ID" value="EOD54614.1"/>
    <property type="molecule type" value="Genomic_DNA"/>
</dbReference>
<dbReference type="InterPro" id="IPR022486">
    <property type="entry name" value="PPK2_PA0141"/>
</dbReference>
<sequence>MSKDTKLGKKQYEKALVNLQAELVRLQEWVKQEGLKVVVLFEGRDAAGKGGVIKAITARLNPRVVRVSALPAPSNRERTQWYFQRYASHLPAAGEMVLFDRSWYNRAGVERVMGFCDDDEYREFLRACPEFERMLTRAGITVIKYWFSVSDEEQEKRFLDRINTPIKRWKFSPMDLESRSRWVEYSRAKDDMFVYTDTEDCPWFVVEADDKRSARINCISHLLAQIPYKAIKYDKITLPPIDTQGYERPALATQTFVPDVAHRLRKGKDLKESKADKKEAPKEAKPVAAEPQTSAAPAKKTVTSAASSAPMKKAAPSKPTTNNAPAKKAISAKPAASSAPVKKATSAKSATKSPPAPDATPAELPAEAALAVTSSVKAAPTEKRQGKGKAPGTKQ</sequence>
<evidence type="ECO:0000313" key="8">
    <source>
        <dbReference type="Proteomes" id="UP000013526"/>
    </source>
</evidence>
<dbReference type="Gene3D" id="3.40.50.300">
    <property type="entry name" value="P-loop containing nucleotide triphosphate hydrolases"/>
    <property type="match status" value="1"/>
</dbReference>
<protein>
    <recommendedName>
        <fullName evidence="4">ADP/GDP-polyphosphate phosphotransferase</fullName>
        <ecNumber evidence="4">2.7.4.-</ecNumber>
    </recommendedName>
    <alternativeName>
        <fullName evidence="4">Polyphosphate kinase PPK2</fullName>
    </alternativeName>
</protein>
<dbReference type="SUPFAM" id="SSF52540">
    <property type="entry name" value="P-loop containing nucleoside triphosphate hydrolases"/>
    <property type="match status" value="1"/>
</dbReference>
<proteinExistence type="inferred from homology"/>
<feature type="region of interest" description="Disordered" evidence="5">
    <location>
        <begin position="263"/>
        <end position="395"/>
    </location>
</feature>
<reference evidence="7 8" key="1">
    <citation type="journal article" date="2013" name="Genome Announc.">
        <title>Draft Genome Sequence of Aeromonas molluscorum Strain 848TT, Isolated from Bivalve Molluscs.</title>
        <authorList>
            <person name="Spataro N."/>
            <person name="Farfan M."/>
            <person name="Albarral V."/>
            <person name="Sanglas A."/>
            <person name="Loren J.G."/>
            <person name="Fuste M.C."/>
            <person name="Bosch E."/>
        </authorList>
    </citation>
    <scope>NUCLEOTIDE SEQUENCE [LARGE SCALE GENOMIC DNA]</scope>
    <source>
        <strain evidence="7 8">848</strain>
    </source>
</reference>
<evidence type="ECO:0000256" key="5">
    <source>
        <dbReference type="SAM" id="MobiDB-lite"/>
    </source>
</evidence>
<dbReference type="PANTHER" id="PTHR34383">
    <property type="entry name" value="POLYPHOSPHATE:AMP PHOSPHOTRANSFERASE-RELATED"/>
    <property type="match status" value="1"/>
</dbReference>
<evidence type="ECO:0000256" key="4">
    <source>
        <dbReference type="RuleBase" id="RU369062"/>
    </source>
</evidence>
<dbReference type="InterPro" id="IPR022488">
    <property type="entry name" value="PPK2-related"/>
</dbReference>
<evidence type="ECO:0000256" key="1">
    <source>
        <dbReference type="ARBA" id="ARBA00009924"/>
    </source>
</evidence>
<name>R1H839_9GAMM</name>
<feature type="compositionally biased region" description="Low complexity" evidence="5">
    <location>
        <begin position="286"/>
        <end position="371"/>
    </location>
</feature>
<keyword evidence="2 4" id="KW-0808">Transferase</keyword>
<accession>R1H839</accession>
<evidence type="ECO:0000256" key="2">
    <source>
        <dbReference type="ARBA" id="ARBA00022679"/>
    </source>
</evidence>
<comment type="caution">
    <text evidence="7">The sequence shown here is derived from an EMBL/GenBank/DDBJ whole genome shotgun (WGS) entry which is preliminary data.</text>
</comment>
<feature type="compositionally biased region" description="Basic and acidic residues" evidence="5">
    <location>
        <begin position="267"/>
        <end position="285"/>
    </location>
</feature>
<dbReference type="GO" id="GO:0006793">
    <property type="term" value="P:phosphorus metabolic process"/>
    <property type="evidence" value="ECO:0007669"/>
    <property type="project" value="InterPro"/>
</dbReference>
<dbReference type="AlphaFoldDB" id="R1H839"/>
<dbReference type="InterPro" id="IPR027417">
    <property type="entry name" value="P-loop_NTPase"/>
</dbReference>
<evidence type="ECO:0000259" key="6">
    <source>
        <dbReference type="Pfam" id="PF03976"/>
    </source>
</evidence>
<comment type="function">
    <text evidence="4">Uses inorganic polyphosphate (polyP) as a donor to convert GDP to GTP or ADP to ATP.</text>
</comment>
<comment type="similarity">
    <text evidence="1 4">Belongs to the polyphosphate kinase 2 (PPK2) family. Class I subfamily.</text>
</comment>
<dbReference type="Pfam" id="PF03976">
    <property type="entry name" value="PPK2"/>
    <property type="match status" value="1"/>
</dbReference>